<proteinExistence type="predicted"/>
<name>A0A9Q0LXF2_BLOTA</name>
<evidence type="ECO:0000313" key="1">
    <source>
        <dbReference type="EMBL" id="KAJ6215362.1"/>
    </source>
</evidence>
<sequence length="142" mass="16051">MVALDGCTSTSPMLKNLSFRISQNLKDARSNKLARQIILANLNNNDVNYFIDFDFAHDIGDKYSSSTGILQLKCWRQIMKMIVDSHYANFKNSNKTNEKVVGIVKNKLGRIANTPTINPAVQPLTSFAAMNRLNRRKPPKCF</sequence>
<comment type="caution">
    <text evidence="2">The sequence shown here is derived from an EMBL/GenBank/DDBJ whole genome shotgun (WGS) entry which is preliminary data.</text>
</comment>
<evidence type="ECO:0000313" key="2">
    <source>
        <dbReference type="EMBL" id="KAJ6215385.1"/>
    </source>
</evidence>
<dbReference type="AlphaFoldDB" id="A0A9Q0LXF2"/>
<accession>A0A9Q0LXF2</accession>
<gene>
    <name evidence="1" type="ORF">RDWZM_009862</name>
    <name evidence="2" type="ORF">RDWZM_009885</name>
</gene>
<keyword evidence="3" id="KW-1185">Reference proteome</keyword>
<evidence type="ECO:0000313" key="3">
    <source>
        <dbReference type="Proteomes" id="UP001142055"/>
    </source>
</evidence>
<dbReference type="EMBL" id="JAPWDV010000004">
    <property type="protein sequence ID" value="KAJ6215385.1"/>
    <property type="molecule type" value="Genomic_DNA"/>
</dbReference>
<dbReference type="EMBL" id="JAPWDV010000004">
    <property type="protein sequence ID" value="KAJ6215362.1"/>
    <property type="molecule type" value="Genomic_DNA"/>
</dbReference>
<reference evidence="2" key="1">
    <citation type="submission" date="2022-12" db="EMBL/GenBank/DDBJ databases">
        <title>Genome assemblies of Blomia tropicalis.</title>
        <authorList>
            <person name="Cui Y."/>
        </authorList>
    </citation>
    <scope>NUCLEOTIDE SEQUENCE</scope>
    <source>
        <tissue evidence="2">Adult mites</tissue>
    </source>
</reference>
<protein>
    <submittedName>
        <fullName evidence="2">Uncharacterized protein</fullName>
    </submittedName>
</protein>
<dbReference type="Proteomes" id="UP001142055">
    <property type="component" value="Chromosome 4"/>
</dbReference>
<organism evidence="2 3">
    <name type="scientific">Blomia tropicalis</name>
    <name type="common">Mite</name>
    <dbReference type="NCBI Taxonomy" id="40697"/>
    <lineage>
        <taxon>Eukaryota</taxon>
        <taxon>Metazoa</taxon>
        <taxon>Ecdysozoa</taxon>
        <taxon>Arthropoda</taxon>
        <taxon>Chelicerata</taxon>
        <taxon>Arachnida</taxon>
        <taxon>Acari</taxon>
        <taxon>Acariformes</taxon>
        <taxon>Sarcoptiformes</taxon>
        <taxon>Astigmata</taxon>
        <taxon>Glycyphagoidea</taxon>
        <taxon>Echimyopodidae</taxon>
        <taxon>Blomia</taxon>
    </lineage>
</organism>